<evidence type="ECO:0000313" key="1">
    <source>
        <dbReference type="EMBL" id="OZC12746.1"/>
    </source>
</evidence>
<accession>A0A238C636</accession>
<feature type="non-terminal residue" evidence="1">
    <location>
        <position position="101"/>
    </location>
</feature>
<feature type="non-terminal residue" evidence="1">
    <location>
        <position position="1"/>
    </location>
</feature>
<evidence type="ECO:0000313" key="2">
    <source>
        <dbReference type="Proteomes" id="UP000242913"/>
    </source>
</evidence>
<dbReference type="AlphaFoldDB" id="A0A238C636"/>
<protein>
    <submittedName>
        <fullName evidence="1">Uncharacterized protein</fullName>
    </submittedName>
</protein>
<gene>
    <name evidence="1" type="ORF">X798_00379</name>
</gene>
<reference evidence="1 2" key="1">
    <citation type="submission" date="2015-12" db="EMBL/GenBank/DDBJ databases">
        <title>Draft genome of the nematode, Onchocerca flexuosa.</title>
        <authorList>
            <person name="Mitreva M."/>
        </authorList>
    </citation>
    <scope>NUCLEOTIDE SEQUENCE [LARGE SCALE GENOMIC DNA]</scope>
    <source>
        <strain evidence="1">Red Deer</strain>
    </source>
</reference>
<sequence>YIFIFRLVALSCGKDLGVHERKILVHKSIYCKAAWASKKALPVWEEMSNAIYNKIFLQSNFVEIHLSLTEIQFFRRAGKWFDKKVSGRIKTVEPRSLSAEV</sequence>
<organism evidence="1 2">
    <name type="scientific">Onchocerca flexuosa</name>
    <dbReference type="NCBI Taxonomy" id="387005"/>
    <lineage>
        <taxon>Eukaryota</taxon>
        <taxon>Metazoa</taxon>
        <taxon>Ecdysozoa</taxon>
        <taxon>Nematoda</taxon>
        <taxon>Chromadorea</taxon>
        <taxon>Rhabditida</taxon>
        <taxon>Spirurina</taxon>
        <taxon>Spiruromorpha</taxon>
        <taxon>Filarioidea</taxon>
        <taxon>Onchocercidae</taxon>
        <taxon>Onchocerca</taxon>
    </lineage>
</organism>
<name>A0A238C636_9BILA</name>
<proteinExistence type="predicted"/>
<dbReference type="Proteomes" id="UP000242913">
    <property type="component" value="Unassembled WGS sequence"/>
</dbReference>
<keyword evidence="2" id="KW-1185">Reference proteome</keyword>
<dbReference type="EMBL" id="KZ269977">
    <property type="protein sequence ID" value="OZC12746.1"/>
    <property type="molecule type" value="Genomic_DNA"/>
</dbReference>